<dbReference type="OrthoDB" id="19394at2759"/>
<dbReference type="InterPro" id="IPR045967">
    <property type="entry name" value="HAM1-like_N"/>
</dbReference>
<feature type="domain" description="HAM1-like N-terminal" evidence="3">
    <location>
        <begin position="57"/>
        <end position="671"/>
    </location>
</feature>
<dbReference type="GO" id="GO:0008289">
    <property type="term" value="F:lipid binding"/>
    <property type="evidence" value="ECO:0007669"/>
    <property type="project" value="InterPro"/>
</dbReference>
<evidence type="ECO:0000259" key="2">
    <source>
        <dbReference type="Pfam" id="PF14613"/>
    </source>
</evidence>
<proteinExistence type="predicted"/>
<protein>
    <submittedName>
        <fullName evidence="4">Uncharacterized protein</fullName>
    </submittedName>
</protein>
<dbReference type="AlphaFoldDB" id="A0A367K693"/>
<dbReference type="SUPFAM" id="SSF55394">
    <property type="entry name" value="Bactericidal permeability-increasing protein, BPI"/>
    <property type="match status" value="1"/>
</dbReference>
<dbReference type="Gene3D" id="3.15.10.10">
    <property type="entry name" value="Bactericidal permeability-increasing protein, domain 1"/>
    <property type="match status" value="1"/>
</dbReference>
<dbReference type="PANTHER" id="PTHR31138:SF1">
    <property type="entry name" value="PDZ DOMAIN-CONTAINING PROTEIN"/>
    <property type="match status" value="1"/>
</dbReference>
<organism evidence="4 5">
    <name type="scientific">Rhizopus stolonifer</name>
    <name type="common">Rhizopus nigricans</name>
    <dbReference type="NCBI Taxonomy" id="4846"/>
    <lineage>
        <taxon>Eukaryota</taxon>
        <taxon>Fungi</taxon>
        <taxon>Fungi incertae sedis</taxon>
        <taxon>Mucoromycota</taxon>
        <taxon>Mucoromycotina</taxon>
        <taxon>Mucoromycetes</taxon>
        <taxon>Mucorales</taxon>
        <taxon>Mucorineae</taxon>
        <taxon>Rhizopodaceae</taxon>
        <taxon>Rhizopus</taxon>
    </lineage>
</organism>
<evidence type="ECO:0000256" key="1">
    <source>
        <dbReference type="SAM" id="MobiDB-lite"/>
    </source>
</evidence>
<dbReference type="Proteomes" id="UP000253551">
    <property type="component" value="Unassembled WGS sequence"/>
</dbReference>
<dbReference type="InterPro" id="IPR017943">
    <property type="entry name" value="Bactericidal_perm-incr_a/b_dom"/>
</dbReference>
<dbReference type="Pfam" id="PF14613">
    <property type="entry name" value="HAM1_C"/>
    <property type="match status" value="1"/>
</dbReference>
<dbReference type="STRING" id="4846.A0A367K693"/>
<sequence length="776" mass="88137">MATIYHQYGRGDSTFICPQSKPVQDDSPQLENAKRRLSEQSERRLSEQRRRSSITSEKVSALDSMDSLRKGKLPTNHQLDRIMTGLLNSETIETNKRSMSEDGQLLLEDFQELLMTLQRALKTKNQDELFQSMFYHVRKSEQAIQQPSQTELKTSAGAIFKIAKLVLFNAKFRVLLSQILVVAQQAIGTRLEQGGKTIQENHAASANQILGDHRNFLQHRFMESEHGLQDDSGHVLGDPKDMHYGPHHQGNQPTVSETHRNFLQHRFMDTEAMTTKDDGGHTLTETNPHSPDGDAHLIKRFKAGSQETELNYSGAHAAADLFRDIPNQPTMISTQPQEPTATINAIISQLKEIATTVQQNPEYQQAISALLSLFGDWGKRLTENTRFDHLDRRCSSTVEPSEEAEYYTYTASREAKAILEDWAQGKSLDPIIEKGHDLATNIKQDTELQQLYNEISDYIHKLLKEPGYLEANQSTQDGKRLVEQLRQSAVEKYRPEANSILQEASDFVQTVTNDPISKDISKRVKSIHRNLWYDGHGHTAFKPQLLNDIRITLIPALIEQVRYVALPQIVYSDRQYEIAIENMILAGDTLMPDIFEIRAEDYLRFSPKAELSYTNSQSIHIDMSGIQTSMDDVVFYYKRKVGFPRLSDSGVVSLHTGGDGLKISMVIANSSVDQKHTFRLDKCYCHIDKLNVKVHHSKHNMLYKVMSPLLTGIVKRQMAKSIETKLQDIFEKGDAKITQHLFSKQDQSKQSKKVSSKRPGLFSHVINVLNQKIASI</sequence>
<feature type="region of interest" description="Disordered" evidence="1">
    <location>
        <begin position="11"/>
        <end position="63"/>
    </location>
</feature>
<dbReference type="InterPro" id="IPR027842">
    <property type="entry name" value="HAM1-like_C"/>
</dbReference>
<evidence type="ECO:0000313" key="5">
    <source>
        <dbReference type="Proteomes" id="UP000253551"/>
    </source>
</evidence>
<dbReference type="Pfam" id="PF19343">
    <property type="entry name" value="HAM1_N"/>
    <property type="match status" value="1"/>
</dbReference>
<feature type="domain" description="HAM1-like C-terminal" evidence="2">
    <location>
        <begin position="686"/>
        <end position="773"/>
    </location>
</feature>
<name>A0A367K693_RHIST</name>
<evidence type="ECO:0000313" key="4">
    <source>
        <dbReference type="EMBL" id="RCH97361.1"/>
    </source>
</evidence>
<gene>
    <name evidence="4" type="ORF">CU098_008342</name>
</gene>
<feature type="compositionally biased region" description="Basic and acidic residues" evidence="1">
    <location>
        <begin position="32"/>
        <end position="50"/>
    </location>
</feature>
<evidence type="ECO:0000259" key="3">
    <source>
        <dbReference type="Pfam" id="PF19343"/>
    </source>
</evidence>
<reference evidence="4 5" key="1">
    <citation type="journal article" date="2018" name="G3 (Bethesda)">
        <title>Phylogenetic and Phylogenomic Definition of Rhizopus Species.</title>
        <authorList>
            <person name="Gryganskyi A.P."/>
            <person name="Golan J."/>
            <person name="Dolatabadi S."/>
            <person name="Mondo S."/>
            <person name="Robb S."/>
            <person name="Idnurm A."/>
            <person name="Muszewska A."/>
            <person name="Steczkiewicz K."/>
            <person name="Masonjones S."/>
            <person name="Liao H.L."/>
            <person name="Gajdeczka M.T."/>
            <person name="Anike F."/>
            <person name="Vuek A."/>
            <person name="Anishchenko I.M."/>
            <person name="Voigt K."/>
            <person name="de Hoog G.S."/>
            <person name="Smith M.E."/>
            <person name="Heitman J."/>
            <person name="Vilgalys R."/>
            <person name="Stajich J.E."/>
        </authorList>
    </citation>
    <scope>NUCLEOTIDE SEQUENCE [LARGE SCALE GENOMIC DNA]</scope>
    <source>
        <strain evidence="4 5">LSU 92-RS-03</strain>
    </source>
</reference>
<dbReference type="PANTHER" id="PTHR31138">
    <property type="entry name" value="CHROMOSOME 19, WHOLE GENOME SHOTGUN SEQUENCE"/>
    <property type="match status" value="1"/>
</dbReference>
<comment type="caution">
    <text evidence="4">The sequence shown here is derived from an EMBL/GenBank/DDBJ whole genome shotgun (WGS) entry which is preliminary data.</text>
</comment>
<accession>A0A367K693</accession>
<dbReference type="EMBL" id="PJQM01002192">
    <property type="protein sequence ID" value="RCH97361.1"/>
    <property type="molecule type" value="Genomic_DNA"/>
</dbReference>
<keyword evidence="5" id="KW-1185">Reference proteome</keyword>